<sequence>MIYTVLLLFLVTLILYGFFSTIKPKKFPPGPVWYPFIGSSGILQKLTKKYGSEWRACLELSRQYTTNVLGMKTSTELLVIVSGEKNVRQVFYDKDFDARPDNFFARLRCLGNKNMGITFANGEMWKIHRQFAVKNLKHVGYGKTLMETEIQNELSRLLDYLKENNSKPINVVNILSESVVNVLWKYVAGERIQEDKLKHLLDLFRQRGKAFSVAGGMLNQIPWCRYIIPKLSGYSLITRLNREISNVIEEAIEKHKNNEIKEKDFIYLFLEEINANRDPTFTEEQLKIVCLDFLIAGSQTSSNLLGFAFLKALKSQEIQQKIYEEIDSVIGDRLPCWNDSDRLIYTSAFIQEVHRYYPVVPMAGPRLLQNDTSIDGYLIPKGATVLMSIGDIYFDPELWEDPHVFQPERFIDENGMLKTSEHLYPFGLGRRRCPGDSLAKSFIFLTFVGILQKYRIHVSNGTIPSDVPSIGILSSPRPYTAEFTLRKDVN</sequence>
<name>A0AAD8E0E7_MYTSE</name>
<keyword evidence="9" id="KW-0492">Microsome</keyword>
<comment type="similarity">
    <text evidence="5 15">Belongs to the cytochrome P450 family.</text>
</comment>
<reference evidence="16" key="1">
    <citation type="submission" date="2023-03" db="EMBL/GenBank/DDBJ databases">
        <title>Chromosome-level genomes of two armyworms, Mythimna separata and Mythimna loreyi, provide insights into the biosynthesis and reception of sex pheromones.</title>
        <authorList>
            <person name="Zhao H."/>
        </authorList>
    </citation>
    <scope>NUCLEOTIDE SEQUENCE</scope>
    <source>
        <strain evidence="16">BeijingLab</strain>
        <tissue evidence="16">Pupa</tissue>
    </source>
</reference>
<evidence type="ECO:0000256" key="3">
    <source>
        <dbReference type="ARBA" id="ARBA00004174"/>
    </source>
</evidence>
<dbReference type="GO" id="GO:0005789">
    <property type="term" value="C:endoplasmic reticulum membrane"/>
    <property type="evidence" value="ECO:0007669"/>
    <property type="project" value="UniProtKB-SubCell"/>
</dbReference>
<evidence type="ECO:0000256" key="10">
    <source>
        <dbReference type="ARBA" id="ARBA00023002"/>
    </source>
</evidence>
<dbReference type="GO" id="GO:0006805">
    <property type="term" value="P:xenobiotic metabolic process"/>
    <property type="evidence" value="ECO:0007669"/>
    <property type="project" value="TreeGrafter"/>
</dbReference>
<evidence type="ECO:0000313" key="17">
    <source>
        <dbReference type="Proteomes" id="UP001231518"/>
    </source>
</evidence>
<dbReference type="Pfam" id="PF00067">
    <property type="entry name" value="p450"/>
    <property type="match status" value="1"/>
</dbReference>
<dbReference type="Proteomes" id="UP001231518">
    <property type="component" value="Chromosome 1"/>
</dbReference>
<dbReference type="PRINTS" id="PR00385">
    <property type="entry name" value="P450"/>
</dbReference>
<dbReference type="Gene3D" id="1.10.630.10">
    <property type="entry name" value="Cytochrome P450"/>
    <property type="match status" value="1"/>
</dbReference>
<dbReference type="GO" id="GO:0016712">
    <property type="term" value="F:oxidoreductase activity, acting on paired donors, with incorporation or reduction of molecular oxygen, reduced flavin or flavoprotein as one donor, and incorporation of one atom of oxygen"/>
    <property type="evidence" value="ECO:0007669"/>
    <property type="project" value="TreeGrafter"/>
</dbReference>
<dbReference type="PANTHER" id="PTHR24300:SF376">
    <property type="entry name" value="CYTOCHROME P450 15A1"/>
    <property type="match status" value="1"/>
</dbReference>
<keyword evidence="13" id="KW-0472">Membrane</keyword>
<dbReference type="GO" id="GO:0006082">
    <property type="term" value="P:organic acid metabolic process"/>
    <property type="evidence" value="ECO:0007669"/>
    <property type="project" value="TreeGrafter"/>
</dbReference>
<evidence type="ECO:0000256" key="7">
    <source>
        <dbReference type="ARBA" id="ARBA00022723"/>
    </source>
</evidence>
<proteinExistence type="inferred from homology"/>
<dbReference type="PRINTS" id="PR00463">
    <property type="entry name" value="EP450I"/>
</dbReference>
<dbReference type="FunFam" id="1.10.630.10:FF:000238">
    <property type="entry name" value="Cytochrome P450 2A6"/>
    <property type="match status" value="1"/>
</dbReference>
<keyword evidence="12 15" id="KW-0503">Monooxygenase</keyword>
<dbReference type="InterPro" id="IPR017972">
    <property type="entry name" value="Cyt_P450_CS"/>
</dbReference>
<keyword evidence="11 14" id="KW-0408">Iron</keyword>
<protein>
    <recommendedName>
        <fullName evidence="18">Cytochrome P450</fullName>
    </recommendedName>
</protein>
<keyword evidence="10 15" id="KW-0560">Oxidoreductase</keyword>
<evidence type="ECO:0000256" key="13">
    <source>
        <dbReference type="ARBA" id="ARBA00023136"/>
    </source>
</evidence>
<keyword evidence="7 14" id="KW-0479">Metal-binding</keyword>
<evidence type="ECO:0000313" key="16">
    <source>
        <dbReference type="EMBL" id="KAJ8736991.1"/>
    </source>
</evidence>
<evidence type="ECO:0000256" key="6">
    <source>
        <dbReference type="ARBA" id="ARBA00022617"/>
    </source>
</evidence>
<comment type="function">
    <text evidence="2">May be involved in the metabolism of insect hormones and in the breakdown of synthetic insecticides.</text>
</comment>
<dbReference type="GO" id="GO:0020037">
    <property type="term" value="F:heme binding"/>
    <property type="evidence" value="ECO:0007669"/>
    <property type="project" value="InterPro"/>
</dbReference>
<dbReference type="PROSITE" id="PS00086">
    <property type="entry name" value="CYTOCHROME_P450"/>
    <property type="match status" value="1"/>
</dbReference>
<feature type="binding site" description="axial binding residue" evidence="14">
    <location>
        <position position="433"/>
    </location>
    <ligand>
        <name>heme</name>
        <dbReference type="ChEBI" id="CHEBI:30413"/>
    </ligand>
    <ligandPart>
        <name>Fe</name>
        <dbReference type="ChEBI" id="CHEBI:18248"/>
    </ligandPart>
</feature>
<gene>
    <name evidence="16" type="ORF">PYW07_000262</name>
</gene>
<evidence type="ECO:0000256" key="4">
    <source>
        <dbReference type="ARBA" id="ARBA00004406"/>
    </source>
</evidence>
<evidence type="ECO:0000256" key="2">
    <source>
        <dbReference type="ARBA" id="ARBA00003690"/>
    </source>
</evidence>
<comment type="subcellular location">
    <subcellularLocation>
        <location evidence="4">Endoplasmic reticulum membrane</location>
        <topology evidence="4">Peripheral membrane protein</topology>
    </subcellularLocation>
    <subcellularLocation>
        <location evidence="3">Microsome membrane</location>
        <topology evidence="3">Peripheral membrane protein</topology>
    </subcellularLocation>
</comment>
<evidence type="ECO:0000256" key="9">
    <source>
        <dbReference type="ARBA" id="ARBA00022848"/>
    </source>
</evidence>
<organism evidence="16 17">
    <name type="scientific">Mythimna separata</name>
    <name type="common">Oriental armyworm</name>
    <name type="synonym">Pseudaletia separata</name>
    <dbReference type="NCBI Taxonomy" id="271217"/>
    <lineage>
        <taxon>Eukaryota</taxon>
        <taxon>Metazoa</taxon>
        <taxon>Ecdysozoa</taxon>
        <taxon>Arthropoda</taxon>
        <taxon>Hexapoda</taxon>
        <taxon>Insecta</taxon>
        <taxon>Pterygota</taxon>
        <taxon>Neoptera</taxon>
        <taxon>Endopterygota</taxon>
        <taxon>Lepidoptera</taxon>
        <taxon>Glossata</taxon>
        <taxon>Ditrysia</taxon>
        <taxon>Noctuoidea</taxon>
        <taxon>Noctuidae</taxon>
        <taxon>Noctuinae</taxon>
        <taxon>Hadenini</taxon>
        <taxon>Mythimna</taxon>
    </lineage>
</organism>
<evidence type="ECO:0000256" key="1">
    <source>
        <dbReference type="ARBA" id="ARBA00001971"/>
    </source>
</evidence>
<dbReference type="SUPFAM" id="SSF48264">
    <property type="entry name" value="Cytochrome P450"/>
    <property type="match status" value="1"/>
</dbReference>
<keyword evidence="6 14" id="KW-0349">Heme</keyword>
<evidence type="ECO:0000256" key="8">
    <source>
        <dbReference type="ARBA" id="ARBA00022824"/>
    </source>
</evidence>
<dbReference type="PANTHER" id="PTHR24300">
    <property type="entry name" value="CYTOCHROME P450 508A4-RELATED"/>
    <property type="match status" value="1"/>
</dbReference>
<accession>A0AAD8E0E7</accession>
<evidence type="ECO:0008006" key="18">
    <source>
        <dbReference type="Google" id="ProtNLM"/>
    </source>
</evidence>
<dbReference type="InterPro" id="IPR002401">
    <property type="entry name" value="Cyt_P450_E_grp-I"/>
</dbReference>
<dbReference type="GO" id="GO:0008395">
    <property type="term" value="F:steroid hydroxylase activity"/>
    <property type="evidence" value="ECO:0007669"/>
    <property type="project" value="TreeGrafter"/>
</dbReference>
<evidence type="ECO:0000256" key="11">
    <source>
        <dbReference type="ARBA" id="ARBA00023004"/>
    </source>
</evidence>
<keyword evidence="8" id="KW-0256">Endoplasmic reticulum</keyword>
<dbReference type="EMBL" id="JARGEI010000001">
    <property type="protein sequence ID" value="KAJ8736991.1"/>
    <property type="molecule type" value="Genomic_DNA"/>
</dbReference>
<evidence type="ECO:0000256" key="15">
    <source>
        <dbReference type="RuleBase" id="RU000461"/>
    </source>
</evidence>
<keyword evidence="17" id="KW-1185">Reference proteome</keyword>
<comment type="caution">
    <text evidence="16">The sequence shown here is derived from an EMBL/GenBank/DDBJ whole genome shotgun (WGS) entry which is preliminary data.</text>
</comment>
<dbReference type="InterPro" id="IPR001128">
    <property type="entry name" value="Cyt_P450"/>
</dbReference>
<dbReference type="AlphaFoldDB" id="A0AAD8E0E7"/>
<evidence type="ECO:0000256" key="14">
    <source>
        <dbReference type="PIRSR" id="PIRSR602401-1"/>
    </source>
</evidence>
<dbReference type="InterPro" id="IPR050182">
    <property type="entry name" value="Cytochrome_P450_fam2"/>
</dbReference>
<comment type="cofactor">
    <cofactor evidence="1 14">
        <name>heme</name>
        <dbReference type="ChEBI" id="CHEBI:30413"/>
    </cofactor>
</comment>
<dbReference type="GO" id="GO:0005506">
    <property type="term" value="F:iron ion binding"/>
    <property type="evidence" value="ECO:0007669"/>
    <property type="project" value="InterPro"/>
</dbReference>
<evidence type="ECO:0000256" key="5">
    <source>
        <dbReference type="ARBA" id="ARBA00010617"/>
    </source>
</evidence>
<dbReference type="InterPro" id="IPR036396">
    <property type="entry name" value="Cyt_P450_sf"/>
</dbReference>
<evidence type="ECO:0000256" key="12">
    <source>
        <dbReference type="ARBA" id="ARBA00023033"/>
    </source>
</evidence>